<dbReference type="EMBL" id="JAHESC010000034">
    <property type="protein sequence ID" value="MBT1688999.1"/>
    <property type="molecule type" value="Genomic_DNA"/>
</dbReference>
<evidence type="ECO:0000313" key="2">
    <source>
        <dbReference type="Proteomes" id="UP001319180"/>
    </source>
</evidence>
<evidence type="ECO:0000313" key="1">
    <source>
        <dbReference type="EMBL" id="MBT1688999.1"/>
    </source>
</evidence>
<keyword evidence="2" id="KW-1185">Reference proteome</keyword>
<name>A0AAP2GF37_9BACT</name>
<dbReference type="RefSeq" id="WP_254092223.1">
    <property type="nucleotide sequence ID" value="NZ_JAHESC010000034.1"/>
</dbReference>
<dbReference type="AlphaFoldDB" id="A0AAP2GF37"/>
<protein>
    <submittedName>
        <fullName evidence="1">Uncharacterized protein</fullName>
    </submittedName>
</protein>
<organism evidence="1 2">
    <name type="scientific">Dawidia soli</name>
    <dbReference type="NCBI Taxonomy" id="2782352"/>
    <lineage>
        <taxon>Bacteria</taxon>
        <taxon>Pseudomonadati</taxon>
        <taxon>Bacteroidota</taxon>
        <taxon>Cytophagia</taxon>
        <taxon>Cytophagales</taxon>
        <taxon>Chryseotaleaceae</taxon>
        <taxon>Dawidia</taxon>
    </lineage>
</organism>
<comment type="caution">
    <text evidence="1">The sequence shown here is derived from an EMBL/GenBank/DDBJ whole genome shotgun (WGS) entry which is preliminary data.</text>
</comment>
<reference evidence="1 2" key="1">
    <citation type="submission" date="2021-05" db="EMBL/GenBank/DDBJ databases">
        <title>A Polyphasic approach of four new species of the genus Ohtaekwangia: Ohtaekwangia histidinii sp. nov., Ohtaekwangia cretensis sp. nov., Ohtaekwangia indiensis sp. nov., Ohtaekwangia reichenbachii sp. nov. from diverse environment.</title>
        <authorList>
            <person name="Octaviana S."/>
        </authorList>
    </citation>
    <scope>NUCLEOTIDE SEQUENCE [LARGE SCALE GENOMIC DNA]</scope>
    <source>
        <strain evidence="1 2">PWU37</strain>
    </source>
</reference>
<sequence length="97" mass="11597">MKNIEWFKRNMSPNLKGYELIYKSFEEEGDFGFLSRVEFNSEVFAGTVDFWSSGWLDVFVWSNEVRDVILNVMLEPQEEMEKDDLFKRLEKMLIAKV</sequence>
<gene>
    <name evidence="1" type="ORF">KK078_20710</name>
</gene>
<dbReference type="Proteomes" id="UP001319180">
    <property type="component" value="Unassembled WGS sequence"/>
</dbReference>
<accession>A0AAP2GF37</accession>
<proteinExistence type="predicted"/>